<dbReference type="PROSITE" id="PS50847">
    <property type="entry name" value="GRAM_POS_ANCHORING"/>
    <property type="match status" value="1"/>
</dbReference>
<evidence type="ECO:0000259" key="6">
    <source>
        <dbReference type="PROSITE" id="PS50847"/>
    </source>
</evidence>
<dbReference type="Proteomes" id="UP000785625">
    <property type="component" value="Unassembled WGS sequence"/>
</dbReference>
<feature type="transmembrane region" description="Helical" evidence="5">
    <location>
        <begin position="461"/>
        <end position="480"/>
    </location>
</feature>
<gene>
    <name evidence="7" type="ORF">H5975_03385</name>
</gene>
<comment type="caution">
    <text evidence="7">The sequence shown here is derived from an EMBL/GenBank/DDBJ whole genome shotgun (WGS) entry which is preliminary data.</text>
</comment>
<dbReference type="EMBL" id="JACJKU010000022">
    <property type="protein sequence ID" value="MBM6940540.1"/>
    <property type="molecule type" value="Genomic_DNA"/>
</dbReference>
<keyword evidence="5" id="KW-0472">Membrane</keyword>
<feature type="domain" description="Gram-positive cocci surface proteins LPxTG" evidence="6">
    <location>
        <begin position="453"/>
        <end position="486"/>
    </location>
</feature>
<keyword evidence="4" id="KW-0572">Peptidoglycan-anchor</keyword>
<keyword evidence="3" id="KW-0732">Signal</keyword>
<proteinExistence type="predicted"/>
<name>A0ABS2GW85_9LACO</name>
<evidence type="ECO:0000256" key="3">
    <source>
        <dbReference type="ARBA" id="ARBA00022729"/>
    </source>
</evidence>
<dbReference type="InterPro" id="IPR019931">
    <property type="entry name" value="LPXTG_anchor"/>
</dbReference>
<accession>A0ABS2GW85</accession>
<dbReference type="Pfam" id="PF00746">
    <property type="entry name" value="Gram_pos_anchor"/>
    <property type="match status" value="1"/>
</dbReference>
<reference evidence="7 8" key="1">
    <citation type="journal article" date="2021" name="Sci. Rep.">
        <title>The distribution of antibiotic resistance genes in chicken gut microbiota commensals.</title>
        <authorList>
            <person name="Juricova H."/>
            <person name="Matiasovicova J."/>
            <person name="Kubasova T."/>
            <person name="Cejkova D."/>
            <person name="Rychlik I."/>
        </authorList>
    </citation>
    <scope>NUCLEOTIDE SEQUENCE [LARGE SCALE GENOMIC DNA]</scope>
    <source>
        <strain evidence="7 8">An574</strain>
    </source>
</reference>
<organism evidence="7 8">
    <name type="scientific">Limosilactobacillus coleohominis</name>
    <dbReference type="NCBI Taxonomy" id="181675"/>
    <lineage>
        <taxon>Bacteria</taxon>
        <taxon>Bacillati</taxon>
        <taxon>Bacillota</taxon>
        <taxon>Bacilli</taxon>
        <taxon>Lactobacillales</taxon>
        <taxon>Lactobacillaceae</taxon>
        <taxon>Limosilactobacillus</taxon>
    </lineage>
</organism>
<keyword evidence="2" id="KW-0964">Secreted</keyword>
<keyword evidence="1" id="KW-0134">Cell wall</keyword>
<evidence type="ECO:0000256" key="2">
    <source>
        <dbReference type="ARBA" id="ARBA00022525"/>
    </source>
</evidence>
<evidence type="ECO:0000256" key="4">
    <source>
        <dbReference type="ARBA" id="ARBA00023088"/>
    </source>
</evidence>
<dbReference type="NCBIfam" id="TIGR01167">
    <property type="entry name" value="LPXTG_anchor"/>
    <property type="match status" value="1"/>
</dbReference>
<protein>
    <submittedName>
        <fullName evidence="7">LPXTG cell wall anchor domain-containing protein</fullName>
    </submittedName>
</protein>
<evidence type="ECO:0000256" key="1">
    <source>
        <dbReference type="ARBA" id="ARBA00022512"/>
    </source>
</evidence>
<evidence type="ECO:0000313" key="7">
    <source>
        <dbReference type="EMBL" id="MBM6940540.1"/>
    </source>
</evidence>
<evidence type="ECO:0000256" key="5">
    <source>
        <dbReference type="SAM" id="Phobius"/>
    </source>
</evidence>
<dbReference type="RefSeq" id="WP_204784873.1">
    <property type="nucleotide sequence ID" value="NZ_JACJKU010000022.1"/>
</dbReference>
<keyword evidence="5" id="KW-1133">Transmembrane helix</keyword>
<dbReference type="Pfam" id="PF08428">
    <property type="entry name" value="Rib"/>
    <property type="match status" value="1"/>
</dbReference>
<dbReference type="InterPro" id="IPR059115">
    <property type="entry name" value="Rib"/>
</dbReference>
<keyword evidence="8" id="KW-1185">Reference proteome</keyword>
<keyword evidence="5" id="KW-0812">Transmembrane</keyword>
<evidence type="ECO:0000313" key="8">
    <source>
        <dbReference type="Proteomes" id="UP000785625"/>
    </source>
</evidence>
<sequence length="486" mass="54243">MEVTKGGVPDVKSTIPDYENYATSMSDDSDKFKVEWEKTPDTSKVGKTTGVVKISGVRDQYNEAIQQDNEESYTTSVTVPVNVYEKDSDYIIDNGNISNEADKNDKVVTNTVKFYDVVNKKIIRTDRFEGYANSGADSDYAYGLSNVLDKLGYKKMDEPPYQNGASESAYTSFSDQDQYFTIFVEPRYVDETDDYNTVPKLKKPGDSTSYLAWDKDVDPVWFIGNINFLPQGTKVEWKEKPEFDFSMTNDGTESYYNNPVVLNTPTIKVTVPGHEEPYILDPSEVMSFMLPQGTESENVAVKGNVETVAGHKISAKKVIDFTGNGNQLTPDQFGKINWLVQPDTTKVGYTYGIVSVELPDGQESNQYVLVHVLPKQTETGDPAETPELPAYDLNKIKKHETGNPTTQPTLPTYDLNHVQKHETGNPTVTNEGKVVNLNSVNNPERTRADNSKLPQTGVKDANITTIMGMVLAALSSMFVFKKRKEN</sequence>